<protein>
    <recommendedName>
        <fullName evidence="2">Type 4a pilus biogenesis protein PilO</fullName>
    </recommendedName>
</protein>
<dbReference type="AlphaFoldDB" id="A0A381RLB6"/>
<gene>
    <name evidence="1" type="ORF">METZ01_LOCUS45490</name>
</gene>
<evidence type="ECO:0000313" key="1">
    <source>
        <dbReference type="EMBL" id="SUZ92636.1"/>
    </source>
</evidence>
<dbReference type="EMBL" id="UINC01002076">
    <property type="protein sequence ID" value="SUZ92636.1"/>
    <property type="molecule type" value="Genomic_DNA"/>
</dbReference>
<dbReference type="Gene3D" id="3.30.70.60">
    <property type="match status" value="1"/>
</dbReference>
<name>A0A381RLB6_9ZZZZ</name>
<evidence type="ECO:0008006" key="2">
    <source>
        <dbReference type="Google" id="ProtNLM"/>
    </source>
</evidence>
<reference evidence="1" key="1">
    <citation type="submission" date="2018-05" db="EMBL/GenBank/DDBJ databases">
        <authorList>
            <person name="Lanie J.A."/>
            <person name="Ng W.-L."/>
            <person name="Kazmierczak K.M."/>
            <person name="Andrzejewski T.M."/>
            <person name="Davidsen T.M."/>
            <person name="Wayne K.J."/>
            <person name="Tettelin H."/>
            <person name="Glass J.I."/>
            <person name="Rusch D."/>
            <person name="Podicherti R."/>
            <person name="Tsui H.-C.T."/>
            <person name="Winkler M.E."/>
        </authorList>
    </citation>
    <scope>NUCLEOTIDE SEQUENCE</scope>
</reference>
<accession>A0A381RLB6</accession>
<proteinExistence type="predicted"/>
<sequence>MKHQFKFLILAVLFIAVISVYVWDRQNVTREIKQAQTKINTVEQQLRTGSGIMTEIEKIEQLFAEKKNALITYQVSGSELAAEIKNLNDLSKKNGVKVTNIETYSQDTFPPLNDYLEGDKIPLKRHAISFQLAGNFLKIGSFMETLEKTSTDLRLEHCSFSLDDKDPRGVIAQLQYLTYAEIAP</sequence>
<dbReference type="InterPro" id="IPR014717">
    <property type="entry name" value="Transl_elong_EF1B/ribsomal_bS6"/>
</dbReference>
<organism evidence="1">
    <name type="scientific">marine metagenome</name>
    <dbReference type="NCBI Taxonomy" id="408172"/>
    <lineage>
        <taxon>unclassified sequences</taxon>
        <taxon>metagenomes</taxon>
        <taxon>ecological metagenomes</taxon>
    </lineage>
</organism>